<evidence type="ECO:0000313" key="4">
    <source>
        <dbReference type="EMBL" id="KAL3280740.1"/>
    </source>
</evidence>
<feature type="domain" description="VIT" evidence="3">
    <location>
        <begin position="40"/>
        <end position="169"/>
    </location>
</feature>
<evidence type="ECO:0000256" key="1">
    <source>
        <dbReference type="SAM" id="SignalP"/>
    </source>
</evidence>
<dbReference type="PROSITE" id="PS50234">
    <property type="entry name" value="VWFA"/>
    <property type="match status" value="1"/>
</dbReference>
<dbReference type="SUPFAM" id="SSF53300">
    <property type="entry name" value="vWA-like"/>
    <property type="match status" value="1"/>
</dbReference>
<reference evidence="4 5" key="1">
    <citation type="journal article" date="2021" name="BMC Biol.">
        <title>Horizontally acquired antibacterial genes associated with adaptive radiation of ladybird beetles.</title>
        <authorList>
            <person name="Li H.S."/>
            <person name="Tang X.F."/>
            <person name="Huang Y.H."/>
            <person name="Xu Z.Y."/>
            <person name="Chen M.L."/>
            <person name="Du X.Y."/>
            <person name="Qiu B.Y."/>
            <person name="Chen P.T."/>
            <person name="Zhang W."/>
            <person name="Slipinski A."/>
            <person name="Escalona H.E."/>
            <person name="Waterhouse R.M."/>
            <person name="Zwick A."/>
            <person name="Pang H."/>
        </authorList>
    </citation>
    <scope>NUCLEOTIDE SEQUENCE [LARGE SCALE GENOMIC DNA]</scope>
    <source>
        <strain evidence="4">SYSU2018</strain>
    </source>
</reference>
<dbReference type="InterPro" id="IPR036465">
    <property type="entry name" value="vWFA_dom_sf"/>
</dbReference>
<dbReference type="SMART" id="SM00327">
    <property type="entry name" value="VWA"/>
    <property type="match status" value="1"/>
</dbReference>
<dbReference type="Pfam" id="PF00092">
    <property type="entry name" value="VWA"/>
    <property type="match status" value="2"/>
</dbReference>
<evidence type="ECO:0008006" key="6">
    <source>
        <dbReference type="Google" id="ProtNLM"/>
    </source>
</evidence>
<evidence type="ECO:0000259" key="2">
    <source>
        <dbReference type="PROSITE" id="PS50234"/>
    </source>
</evidence>
<dbReference type="PANTHER" id="PTHR10338">
    <property type="entry name" value="INTER-ALPHA-TRYPSIN INHIBITOR HEAVY CHAIN FAMILY MEMBER"/>
    <property type="match status" value="1"/>
</dbReference>
<dbReference type="InterPro" id="IPR013694">
    <property type="entry name" value="VIT"/>
</dbReference>
<feature type="domain" description="VWFA" evidence="2">
    <location>
        <begin position="307"/>
        <end position="517"/>
    </location>
</feature>
<gene>
    <name evidence="4" type="ORF">HHI36_003976</name>
</gene>
<evidence type="ECO:0000313" key="5">
    <source>
        <dbReference type="Proteomes" id="UP001516400"/>
    </source>
</evidence>
<name>A0ABD2NQ34_9CUCU</name>
<dbReference type="PROSITE" id="PS51468">
    <property type="entry name" value="VIT"/>
    <property type="match status" value="1"/>
</dbReference>
<dbReference type="Proteomes" id="UP001516400">
    <property type="component" value="Unassembled WGS sequence"/>
</dbReference>
<proteinExistence type="predicted"/>
<dbReference type="Pfam" id="PF08487">
    <property type="entry name" value="VIT"/>
    <property type="match status" value="1"/>
</dbReference>
<dbReference type="PANTHER" id="PTHR10338:SF108">
    <property type="entry name" value="INTER-ALPHA-TRYPSIN INHIBITOR HEAVY CHAIN H4-LIKE PROTEIN"/>
    <property type="match status" value="1"/>
</dbReference>
<sequence length="858" mass="94486">MNIGISFLATLLYLTSVLGAPPSTTQSWVTVPSESKDVLDVEGPPQSEAEKKVPKISSMNVETNVTNRFATTVVTSKVKNFDEKPQEATFSVVLPETAYISGFVMEIDGKKYKAYVQEKEEAKKTYDNAVASGISAGHVALNARDSNRFTVSVNIEPESKATFYLTYEELLKRQNGQYDIVINLHPGQVVKDMEVKVNINETRPLSFVMAPSLRSGNEISKNDEKLDPKAEIDHINNSTARVTFKPDIERQKELAKNLGTKEGDGLAGQFVVQYDVERDPEGGEILVSDGYFVHFFAPNDLKPLPKHVIFVLDTSGSMFGSRISQLKQAMKSILDQLKSEDSFNIVEFNSVIKVWNIPKVEVQYQEGETYYWSENSTPRPNRTGQTLPGSYEVSEQNIKQAKSVVDKLQSTGGTNIHSALQIALKLLNENKQTDDRQPIIMFLTDGDPTEGETNTETIITDVTKENVKAVPIFSLSFGQGADRSFLEKLSLKNQAFARHIYEAADATLQLESFYKYISSPLLNKVNFKYTSETVSKLTKTEFPIFFDGAELVVAGRYPIPTQPQQIDPGFAPRPEHIMDVGFVPYVNCFAGPVSKEFKPKFENPIGSLEKHWAYLTLQQILDERDVADNKTELTKKALDLALKYSFVTPVSSLVVVKPNDTKTETNLEDASTDGASYSQFAHPLHSVPSFAYRPSSGFVPGAPQYALSSNSYVGAGGFGAAGFPGAGISASVVTTPAPHFISESDSIPQATTEMTVDDLKKKLPWLANIFNAANNTIKLTPGEFILDSATPILDVPACPNTPTNATGTCVLLKECPQVHDLLTDLTTYTKYFCALNEFAGVCCPVKEEDLSKIANIQV</sequence>
<feature type="chain" id="PRO_5044871315" description="Inter-alpha-trypsin inhibitor heavy chain H4-like" evidence="1">
    <location>
        <begin position="20"/>
        <end position="858"/>
    </location>
</feature>
<keyword evidence="1" id="KW-0732">Signal</keyword>
<dbReference type="InterPro" id="IPR050934">
    <property type="entry name" value="ITIH"/>
</dbReference>
<accession>A0ABD2NQ34</accession>
<dbReference type="SMART" id="SM00609">
    <property type="entry name" value="VIT"/>
    <property type="match status" value="1"/>
</dbReference>
<comment type="caution">
    <text evidence="4">The sequence shown here is derived from an EMBL/GenBank/DDBJ whole genome shotgun (WGS) entry which is preliminary data.</text>
</comment>
<protein>
    <recommendedName>
        <fullName evidence="6">Inter-alpha-trypsin inhibitor heavy chain H4-like</fullName>
    </recommendedName>
</protein>
<dbReference type="Gene3D" id="3.40.50.410">
    <property type="entry name" value="von Willebrand factor, type A domain"/>
    <property type="match status" value="1"/>
</dbReference>
<organism evidence="4 5">
    <name type="scientific">Cryptolaemus montrouzieri</name>
    <dbReference type="NCBI Taxonomy" id="559131"/>
    <lineage>
        <taxon>Eukaryota</taxon>
        <taxon>Metazoa</taxon>
        <taxon>Ecdysozoa</taxon>
        <taxon>Arthropoda</taxon>
        <taxon>Hexapoda</taxon>
        <taxon>Insecta</taxon>
        <taxon>Pterygota</taxon>
        <taxon>Neoptera</taxon>
        <taxon>Endopterygota</taxon>
        <taxon>Coleoptera</taxon>
        <taxon>Polyphaga</taxon>
        <taxon>Cucujiformia</taxon>
        <taxon>Coccinelloidea</taxon>
        <taxon>Coccinellidae</taxon>
        <taxon>Scymninae</taxon>
        <taxon>Scymnini</taxon>
        <taxon>Cryptolaemus</taxon>
    </lineage>
</organism>
<feature type="signal peptide" evidence="1">
    <location>
        <begin position="1"/>
        <end position="19"/>
    </location>
</feature>
<dbReference type="EMBL" id="JABFTP020000144">
    <property type="protein sequence ID" value="KAL3280740.1"/>
    <property type="molecule type" value="Genomic_DNA"/>
</dbReference>
<dbReference type="GO" id="GO:0032991">
    <property type="term" value="C:protein-containing complex"/>
    <property type="evidence" value="ECO:0007669"/>
    <property type="project" value="UniProtKB-ARBA"/>
</dbReference>
<dbReference type="AlphaFoldDB" id="A0ABD2NQ34"/>
<keyword evidence="5" id="KW-1185">Reference proteome</keyword>
<dbReference type="InterPro" id="IPR002035">
    <property type="entry name" value="VWF_A"/>
</dbReference>
<evidence type="ECO:0000259" key="3">
    <source>
        <dbReference type="PROSITE" id="PS51468"/>
    </source>
</evidence>